<evidence type="ECO:0000313" key="2">
    <source>
        <dbReference type="Proteomes" id="UP000026915"/>
    </source>
</evidence>
<dbReference type="EMBL" id="CM001888">
    <property type="protein sequence ID" value="EOY17550.1"/>
    <property type="molecule type" value="Genomic_DNA"/>
</dbReference>
<evidence type="ECO:0000313" key="1">
    <source>
        <dbReference type="EMBL" id="EOY17550.1"/>
    </source>
</evidence>
<dbReference type="Gramene" id="EOY17550">
    <property type="protein sequence ID" value="EOY17550"/>
    <property type="gene ID" value="TCM_042359"/>
</dbReference>
<accession>A0A061FJM3</accession>
<dbReference type="HOGENOM" id="CLU_2946317_0_0_1"/>
<dbReference type="InParanoid" id="A0A061FJM3"/>
<protein>
    <submittedName>
        <fullName evidence="1">Uncharacterized protein</fullName>
    </submittedName>
</protein>
<dbReference type="Proteomes" id="UP000026915">
    <property type="component" value="Chromosome 10"/>
</dbReference>
<organism evidence="1 2">
    <name type="scientific">Theobroma cacao</name>
    <name type="common">Cacao</name>
    <name type="synonym">Cocoa</name>
    <dbReference type="NCBI Taxonomy" id="3641"/>
    <lineage>
        <taxon>Eukaryota</taxon>
        <taxon>Viridiplantae</taxon>
        <taxon>Streptophyta</taxon>
        <taxon>Embryophyta</taxon>
        <taxon>Tracheophyta</taxon>
        <taxon>Spermatophyta</taxon>
        <taxon>Magnoliopsida</taxon>
        <taxon>eudicotyledons</taxon>
        <taxon>Gunneridae</taxon>
        <taxon>Pentapetalae</taxon>
        <taxon>rosids</taxon>
        <taxon>malvids</taxon>
        <taxon>Malvales</taxon>
        <taxon>Malvaceae</taxon>
        <taxon>Byttnerioideae</taxon>
        <taxon>Theobroma</taxon>
    </lineage>
</organism>
<reference evidence="1 2" key="1">
    <citation type="journal article" date="2013" name="Genome Biol.">
        <title>The genome sequence of the most widely cultivated cacao type and its use to identify candidate genes regulating pod color.</title>
        <authorList>
            <person name="Motamayor J.C."/>
            <person name="Mockaitis K."/>
            <person name="Schmutz J."/>
            <person name="Haiminen N."/>
            <person name="Iii D.L."/>
            <person name="Cornejo O."/>
            <person name="Findley S.D."/>
            <person name="Zheng P."/>
            <person name="Utro F."/>
            <person name="Royaert S."/>
            <person name="Saski C."/>
            <person name="Jenkins J."/>
            <person name="Podicheti R."/>
            <person name="Zhao M."/>
            <person name="Scheffler B.E."/>
            <person name="Stack J.C."/>
            <person name="Feltus F.A."/>
            <person name="Mustiga G.M."/>
            <person name="Amores F."/>
            <person name="Phillips W."/>
            <person name="Marelli J.P."/>
            <person name="May G.D."/>
            <person name="Shapiro H."/>
            <person name="Ma J."/>
            <person name="Bustamante C.D."/>
            <person name="Schnell R.J."/>
            <person name="Main D."/>
            <person name="Gilbert D."/>
            <person name="Parida L."/>
            <person name="Kuhn D.N."/>
        </authorList>
    </citation>
    <scope>NUCLEOTIDE SEQUENCE [LARGE SCALE GENOMIC DNA]</scope>
    <source>
        <strain evidence="2">cv. Matina 1-6</strain>
    </source>
</reference>
<keyword evidence="2" id="KW-1185">Reference proteome</keyword>
<proteinExistence type="predicted"/>
<gene>
    <name evidence="1" type="ORF">TCM_042359</name>
</gene>
<sequence length="60" mass="6740">MTQADITSLVDLYNLFTTDKMHRKVHQRQKCLLLVAPFPSLTMPACQGSSTIMIMLIPSC</sequence>
<name>A0A061FJM3_THECC</name>
<dbReference type="AlphaFoldDB" id="A0A061FJM3"/>